<accession>A0ABR2HG11</accession>
<evidence type="ECO:0000313" key="1">
    <source>
        <dbReference type="EMBL" id="KAK8845654.1"/>
    </source>
</evidence>
<comment type="caution">
    <text evidence="1">The sequence shown here is derived from an EMBL/GenBank/DDBJ whole genome shotgun (WGS) entry which is preliminary data.</text>
</comment>
<dbReference type="EMBL" id="JAPFFF010000020">
    <property type="protein sequence ID" value="KAK8857450.1"/>
    <property type="molecule type" value="Genomic_DNA"/>
</dbReference>
<dbReference type="Proteomes" id="UP001470230">
    <property type="component" value="Unassembled WGS sequence"/>
</dbReference>
<sequence>MQMNTTSSDDDNNTDPFALTKSNVNRPIVTKTYFYVQGAGDSPSKYYERKWPHEFMFSKNPKYIHVIHCRCIFSNALVGDVMLHASFVERDNYLDSFICFTNTVLCKYKKYEVNHVKDHFRIWFTDLNGNLINVQQFVLELMLEY</sequence>
<proteinExistence type="predicted"/>
<evidence type="ECO:0000313" key="2">
    <source>
        <dbReference type="EMBL" id="KAK8857450.1"/>
    </source>
</evidence>
<organism evidence="1 3">
    <name type="scientific">Tritrichomonas musculus</name>
    <dbReference type="NCBI Taxonomy" id="1915356"/>
    <lineage>
        <taxon>Eukaryota</taxon>
        <taxon>Metamonada</taxon>
        <taxon>Parabasalia</taxon>
        <taxon>Tritrichomonadida</taxon>
        <taxon>Tritrichomonadidae</taxon>
        <taxon>Tritrichomonas</taxon>
    </lineage>
</organism>
<gene>
    <name evidence="2" type="ORF">M9Y10_015855</name>
    <name evidence="1" type="ORF">M9Y10_020572</name>
</gene>
<keyword evidence="3" id="KW-1185">Reference proteome</keyword>
<protein>
    <submittedName>
        <fullName evidence="1">Uncharacterized protein</fullName>
    </submittedName>
</protein>
<name>A0ABR2HG11_9EUKA</name>
<evidence type="ECO:0000313" key="3">
    <source>
        <dbReference type="Proteomes" id="UP001470230"/>
    </source>
</evidence>
<dbReference type="EMBL" id="JAPFFF010000030">
    <property type="protein sequence ID" value="KAK8845654.1"/>
    <property type="molecule type" value="Genomic_DNA"/>
</dbReference>
<reference evidence="1 3" key="1">
    <citation type="submission" date="2024-04" db="EMBL/GenBank/DDBJ databases">
        <title>Tritrichomonas musculus Genome.</title>
        <authorList>
            <person name="Alves-Ferreira E."/>
            <person name="Grigg M."/>
            <person name="Lorenzi H."/>
            <person name="Galac M."/>
        </authorList>
    </citation>
    <scope>NUCLEOTIDE SEQUENCE [LARGE SCALE GENOMIC DNA]</scope>
    <source>
        <strain evidence="1 3">EAF2021</strain>
    </source>
</reference>